<name>A0A414Q083_FUSMR</name>
<dbReference type="AlphaFoldDB" id="A0A414Q083"/>
<reference evidence="1 2" key="1">
    <citation type="submission" date="2018-08" db="EMBL/GenBank/DDBJ databases">
        <title>A genome reference for cultivated species of the human gut microbiota.</title>
        <authorList>
            <person name="Zou Y."/>
            <person name="Xue W."/>
            <person name="Luo G."/>
        </authorList>
    </citation>
    <scope>NUCLEOTIDE SEQUENCE [LARGE SCALE GENOMIC DNA]</scope>
    <source>
        <strain evidence="1 2">AM25-1</strain>
    </source>
</reference>
<sequence>MRKVIYFFTTLLFSTVIFASEGLGIVSDEDFLKVGVTPENIEKAKLMVNRVSTNYKMLVLEKKQLELEVNKYVLENPEANLEKIDILFDKIGAIEANILKDRIRSQIEMQKYITQEQYIKARDIAIRRLNTPK</sequence>
<dbReference type="GeneID" id="62762776"/>
<proteinExistence type="predicted"/>
<evidence type="ECO:0008006" key="3">
    <source>
        <dbReference type="Google" id="ProtNLM"/>
    </source>
</evidence>
<comment type="caution">
    <text evidence="1">The sequence shown here is derived from an EMBL/GenBank/DDBJ whole genome shotgun (WGS) entry which is preliminary data.</text>
</comment>
<evidence type="ECO:0000313" key="2">
    <source>
        <dbReference type="Proteomes" id="UP000284676"/>
    </source>
</evidence>
<gene>
    <name evidence="1" type="ORF">DW663_01605</name>
</gene>
<evidence type="ECO:0000313" key="1">
    <source>
        <dbReference type="EMBL" id="RHF74186.1"/>
    </source>
</evidence>
<accession>A0A414Q083</accession>
<organism evidence="1 2">
    <name type="scientific">Fusobacterium mortiferum</name>
    <dbReference type="NCBI Taxonomy" id="850"/>
    <lineage>
        <taxon>Bacteria</taxon>
        <taxon>Fusobacteriati</taxon>
        <taxon>Fusobacteriota</taxon>
        <taxon>Fusobacteriia</taxon>
        <taxon>Fusobacteriales</taxon>
        <taxon>Fusobacteriaceae</taxon>
        <taxon>Fusobacterium</taxon>
    </lineage>
</organism>
<protein>
    <recommendedName>
        <fullName evidence="3">Periplasmic heavy metal sensor</fullName>
    </recommendedName>
</protein>
<dbReference type="RefSeq" id="WP_005883548.1">
    <property type="nucleotide sequence ID" value="NZ_CABMMQ010000001.1"/>
</dbReference>
<dbReference type="Proteomes" id="UP000284676">
    <property type="component" value="Unassembled WGS sequence"/>
</dbReference>
<dbReference type="EMBL" id="QRHL01000002">
    <property type="protein sequence ID" value="RHF74186.1"/>
    <property type="molecule type" value="Genomic_DNA"/>
</dbReference>